<dbReference type="Pfam" id="PF19463">
    <property type="entry name" value="DUF6000"/>
    <property type="match status" value="1"/>
</dbReference>
<reference evidence="1" key="1">
    <citation type="submission" date="2024-06" db="EMBL/GenBank/DDBJ databases">
        <title>Kribbella sp. strain HUAS MG21 genome sequences.</title>
        <authorList>
            <person name="Mo P."/>
        </authorList>
    </citation>
    <scope>NUCLEOTIDE SEQUENCE</scope>
    <source>
        <strain evidence="1">HUAS MG21</strain>
    </source>
</reference>
<dbReference type="InterPro" id="IPR046042">
    <property type="entry name" value="DUF6000"/>
</dbReference>
<dbReference type="EMBL" id="CP158165">
    <property type="protein sequence ID" value="XBV28346.1"/>
    <property type="molecule type" value="Genomic_DNA"/>
</dbReference>
<organism evidence="1">
    <name type="scientific">Kribbella sp. HUAS MG21</name>
    <dbReference type="NCBI Taxonomy" id="3160966"/>
    <lineage>
        <taxon>Bacteria</taxon>
        <taxon>Bacillati</taxon>
        <taxon>Actinomycetota</taxon>
        <taxon>Actinomycetes</taxon>
        <taxon>Propionibacteriales</taxon>
        <taxon>Kribbellaceae</taxon>
        <taxon>Kribbella</taxon>
    </lineage>
</organism>
<gene>
    <name evidence="1" type="ORF">ABN611_18345</name>
</gene>
<proteinExistence type="predicted"/>
<dbReference type="RefSeq" id="WP_350281098.1">
    <property type="nucleotide sequence ID" value="NZ_CP158165.1"/>
</dbReference>
<protein>
    <submittedName>
        <fullName evidence="1">DUF6000 family protein</fullName>
    </submittedName>
</protein>
<accession>A0AAU7TNS3</accession>
<dbReference type="AlphaFoldDB" id="A0AAU7TNS3"/>
<name>A0AAU7TNS3_9ACTN</name>
<sequence length="208" mass="23694">MDDFNRAYWAMTLWAGSYRPLIVKAWLWPRPRQAWYQFRLRTGGRLAPAKHLNLMLDSGWRTSVAAIWLIAAGQRADLRPRIERDMLAGRPRGHGWSYCTPLASLGTEADARILSRYLEHALTLPVEPEGLETQCQGEALATLRYLDEQLGTTYAQCFLDAWERWPGSATEDLAGYRKYIEADVVFAAGGNPGWRREMKAQRRPTGPV</sequence>
<evidence type="ECO:0000313" key="1">
    <source>
        <dbReference type="EMBL" id="XBV28346.1"/>
    </source>
</evidence>